<gene>
    <name evidence="1" type="ORF">EAY07_13100</name>
</gene>
<organism evidence="1 2">
    <name type="scientific">Vibrio anguillarum</name>
    <name type="common">Listonella anguillarum</name>
    <dbReference type="NCBI Taxonomy" id="55601"/>
    <lineage>
        <taxon>Bacteria</taxon>
        <taxon>Pseudomonadati</taxon>
        <taxon>Pseudomonadota</taxon>
        <taxon>Gammaproteobacteria</taxon>
        <taxon>Vibrionales</taxon>
        <taxon>Vibrionaceae</taxon>
        <taxon>Vibrio</taxon>
    </lineage>
</organism>
<accession>A0A241NGW7</accession>
<dbReference type="RefSeq" id="WP_052131881.1">
    <property type="nucleotide sequence ID" value="NZ_CP020534.1"/>
</dbReference>
<sequence length="203" mass="21695">MSVLPRRNKFKAALITGGSADKYAPLFDGLTQYVQLSEVISIPVGVDFEISVVASGIPADAQYSIMSGPSIADFYRTRTANDGIQTSLAGTYGLNWTGANNDTLLKHKYALKRVGEDISIAVDGIERSTRSTTVGTIAIDRLMRSWTSSIYTAGVVYSLEVSIGGLITTSIAFNQRNAAVQLPAVGTISATIVNHTNAMWVKV</sequence>
<protein>
    <submittedName>
        <fullName evidence="1">Uncharacterized protein</fullName>
    </submittedName>
</protein>
<evidence type="ECO:0000313" key="2">
    <source>
        <dbReference type="Proteomes" id="UP000722957"/>
    </source>
</evidence>
<dbReference type="AlphaFoldDB" id="A0A241NGW7"/>
<evidence type="ECO:0000313" key="1">
    <source>
        <dbReference type="EMBL" id="MBF4272955.1"/>
    </source>
</evidence>
<reference evidence="1 2" key="1">
    <citation type="journal article" date="2021" name="PeerJ">
        <title>Analysis of 44 Vibrio anguillarum genomes reveals high genetic diversity.</title>
        <authorList>
            <person name="Hansen M.J."/>
            <person name="Dalsgaard I."/>
        </authorList>
    </citation>
    <scope>NUCLEOTIDE SEQUENCE [LARGE SCALE GENOMIC DNA]</scope>
    <source>
        <strain evidence="1 2">17-16730-2A</strain>
    </source>
</reference>
<proteinExistence type="predicted"/>
<dbReference type="EMBL" id="RDOM01000033">
    <property type="protein sequence ID" value="MBF4272955.1"/>
    <property type="molecule type" value="Genomic_DNA"/>
</dbReference>
<comment type="caution">
    <text evidence="1">The sequence shown here is derived from an EMBL/GenBank/DDBJ whole genome shotgun (WGS) entry which is preliminary data.</text>
</comment>
<dbReference type="KEGG" id="vau:VANGNB10_cI1584c"/>
<dbReference type="Proteomes" id="UP000722957">
    <property type="component" value="Unassembled WGS sequence"/>
</dbReference>
<name>A0A241NGW7_VIBAN</name>